<evidence type="ECO:0000313" key="3">
    <source>
        <dbReference type="Proteomes" id="UP000307000"/>
    </source>
</evidence>
<dbReference type="AlphaFoldDB" id="A0A5B7WYK2"/>
<protein>
    <submittedName>
        <fullName evidence="2">ZIP family zinc transporter</fullName>
    </submittedName>
</protein>
<keyword evidence="1" id="KW-0472">Membrane</keyword>
<evidence type="ECO:0000313" key="2">
    <source>
        <dbReference type="EMBL" id="QCY48495.1"/>
    </source>
</evidence>
<gene>
    <name evidence="2" type="ORF">GcLGCM259_2788</name>
</gene>
<name>A0A5B7WYK2_9MICC</name>
<feature type="transmembrane region" description="Helical" evidence="1">
    <location>
        <begin position="38"/>
        <end position="55"/>
    </location>
</feature>
<feature type="transmembrane region" description="Helical" evidence="1">
    <location>
        <begin position="6"/>
        <end position="26"/>
    </location>
</feature>
<dbReference type="KEGG" id="gcr:GcLGCM259_2788"/>
<sequence>MPAEVLAFATAVAAGGILTMIADTMIPEAYAVDHDYTGLLVTLGFLSAFTLHALGG</sequence>
<keyword evidence="3" id="KW-1185">Reference proteome</keyword>
<proteinExistence type="predicted"/>
<dbReference type="EMBL" id="CP034412">
    <property type="protein sequence ID" value="QCY48495.1"/>
    <property type="molecule type" value="Genomic_DNA"/>
</dbReference>
<accession>A0A5B7WYK2</accession>
<evidence type="ECO:0000256" key="1">
    <source>
        <dbReference type="SAM" id="Phobius"/>
    </source>
</evidence>
<reference evidence="2 3" key="1">
    <citation type="submission" date="2018-12" db="EMBL/GenBank/DDBJ databases">
        <title>Complete Genome Sequence of Glutamicibacter creatinolyticus strain LGCM259,isolated from an abscess of a 12-year-old mare in Italy.</title>
        <authorList>
            <person name="Santos R.G."/>
            <person name="Silva A.L."/>
            <person name="Seyffert N."/>
            <person name="Castro T.L.P."/>
            <person name="Attili A.R."/>
            <person name="Rifici C."/>
            <person name="Mazzullo G."/>
            <person name="Brenig B."/>
            <person name="Venanzi F."/>
            <person name="Azevedo V."/>
        </authorList>
    </citation>
    <scope>NUCLEOTIDE SEQUENCE [LARGE SCALE GENOMIC DNA]</scope>
    <source>
        <strain evidence="2 3">LGCM 259</strain>
    </source>
</reference>
<dbReference type="Proteomes" id="UP000307000">
    <property type="component" value="Chromosome"/>
</dbReference>
<keyword evidence="1" id="KW-0812">Transmembrane</keyword>
<keyword evidence="1" id="KW-1133">Transmembrane helix</keyword>
<organism evidence="2 3">
    <name type="scientific">Glutamicibacter creatinolyticus</name>
    <dbReference type="NCBI Taxonomy" id="162496"/>
    <lineage>
        <taxon>Bacteria</taxon>
        <taxon>Bacillati</taxon>
        <taxon>Actinomycetota</taxon>
        <taxon>Actinomycetes</taxon>
        <taxon>Micrococcales</taxon>
        <taxon>Micrococcaceae</taxon>
        <taxon>Glutamicibacter</taxon>
    </lineage>
</organism>